<dbReference type="RefSeq" id="WP_093148314.1">
    <property type="nucleotide sequence ID" value="NZ_FNBW01000002.1"/>
</dbReference>
<gene>
    <name evidence="1" type="ORF">SAMN05660686_00786</name>
</gene>
<organism evidence="1 2">
    <name type="scientific">Thalassobaculum litoreum DSM 18839</name>
    <dbReference type="NCBI Taxonomy" id="1123362"/>
    <lineage>
        <taxon>Bacteria</taxon>
        <taxon>Pseudomonadati</taxon>
        <taxon>Pseudomonadota</taxon>
        <taxon>Alphaproteobacteria</taxon>
        <taxon>Rhodospirillales</taxon>
        <taxon>Thalassobaculaceae</taxon>
        <taxon>Thalassobaculum</taxon>
    </lineage>
</organism>
<evidence type="ECO:0000313" key="2">
    <source>
        <dbReference type="Proteomes" id="UP000198615"/>
    </source>
</evidence>
<name>A0A8G2EXL6_9PROT</name>
<sequence>MIKRDIKTEAFAMASFILQVNTMRALVSKGVLRRDEAVELVDEARRQLDHLIAGNETDREAMLDRELLDYEAIFRHIDDRAADDLLRTLRDALNRILDDDASVADLAEDIMADDADDTIHL</sequence>
<dbReference type="EMBL" id="FNBW01000002">
    <property type="protein sequence ID" value="SDF26124.1"/>
    <property type="molecule type" value="Genomic_DNA"/>
</dbReference>
<keyword evidence="2" id="KW-1185">Reference proteome</keyword>
<dbReference type="AlphaFoldDB" id="A0A8G2EXL6"/>
<protein>
    <submittedName>
        <fullName evidence="1">Uncharacterized protein</fullName>
    </submittedName>
</protein>
<proteinExistence type="predicted"/>
<dbReference type="OrthoDB" id="9968401at2"/>
<comment type="caution">
    <text evidence="1">The sequence shown here is derived from an EMBL/GenBank/DDBJ whole genome shotgun (WGS) entry which is preliminary data.</text>
</comment>
<reference evidence="1 2" key="1">
    <citation type="submission" date="2016-10" db="EMBL/GenBank/DDBJ databases">
        <authorList>
            <person name="Varghese N."/>
            <person name="Submissions S."/>
        </authorList>
    </citation>
    <scope>NUCLEOTIDE SEQUENCE [LARGE SCALE GENOMIC DNA]</scope>
    <source>
        <strain evidence="1 2">DSM 18839</strain>
    </source>
</reference>
<accession>A0A8G2EXL6</accession>
<evidence type="ECO:0000313" key="1">
    <source>
        <dbReference type="EMBL" id="SDF26124.1"/>
    </source>
</evidence>
<dbReference type="Proteomes" id="UP000198615">
    <property type="component" value="Unassembled WGS sequence"/>
</dbReference>